<keyword evidence="4" id="KW-0732">Signal</keyword>
<evidence type="ECO:0000313" key="6">
    <source>
        <dbReference type="EMBL" id="CAH0030563.1"/>
    </source>
</evidence>
<feature type="signal peptide" evidence="4">
    <location>
        <begin position="1"/>
        <end position="16"/>
    </location>
</feature>
<gene>
    <name evidence="6" type="ORF">CRHIZ90672A_00003453</name>
</gene>
<dbReference type="PANTHER" id="PTHR43808">
    <property type="entry name" value="ACETYLORNITHINE DEACETYLASE"/>
    <property type="match status" value="1"/>
</dbReference>
<keyword evidence="7" id="KW-1185">Reference proteome</keyword>
<dbReference type="SUPFAM" id="SSF55031">
    <property type="entry name" value="Bacterial exopeptidase dimerisation domain"/>
    <property type="match status" value="1"/>
</dbReference>
<dbReference type="SUPFAM" id="SSF53187">
    <property type="entry name" value="Zn-dependent exopeptidases"/>
    <property type="match status" value="1"/>
</dbReference>
<comment type="caution">
    <text evidence="6">The sequence shown here is derived from an EMBL/GenBank/DDBJ whole genome shotgun (WGS) entry which is preliminary data.</text>
</comment>
<evidence type="ECO:0000313" key="7">
    <source>
        <dbReference type="Proteomes" id="UP000696573"/>
    </source>
</evidence>
<dbReference type="EMBL" id="CABFNQ020000740">
    <property type="protein sequence ID" value="CAH0030563.1"/>
    <property type="molecule type" value="Genomic_DNA"/>
</dbReference>
<dbReference type="GO" id="GO:0046872">
    <property type="term" value="F:metal ion binding"/>
    <property type="evidence" value="ECO:0007669"/>
    <property type="project" value="UniProtKB-KW"/>
</dbReference>
<dbReference type="InterPro" id="IPR036264">
    <property type="entry name" value="Bact_exopeptidase_dim_dom"/>
</dbReference>
<accession>A0A9N9YQ13</accession>
<keyword evidence="2" id="KW-0479">Metal-binding</keyword>
<dbReference type="GO" id="GO:0016787">
    <property type="term" value="F:hydrolase activity"/>
    <property type="evidence" value="ECO:0007669"/>
    <property type="project" value="UniProtKB-KW"/>
</dbReference>
<keyword evidence="3" id="KW-0378">Hydrolase</keyword>
<dbReference type="Proteomes" id="UP000696573">
    <property type="component" value="Unassembled WGS sequence"/>
</dbReference>
<dbReference type="InterPro" id="IPR011650">
    <property type="entry name" value="Peptidase_M20_dimer"/>
</dbReference>
<evidence type="ECO:0000256" key="1">
    <source>
        <dbReference type="ARBA" id="ARBA00006247"/>
    </source>
</evidence>
<evidence type="ECO:0000256" key="2">
    <source>
        <dbReference type="ARBA" id="ARBA00022723"/>
    </source>
</evidence>
<proteinExistence type="inferred from homology"/>
<feature type="domain" description="Peptidase M20 dimerisation" evidence="5">
    <location>
        <begin position="204"/>
        <end position="285"/>
    </location>
</feature>
<evidence type="ECO:0000259" key="5">
    <source>
        <dbReference type="Pfam" id="PF07687"/>
    </source>
</evidence>
<name>A0A9N9YQ13_9HYPO</name>
<dbReference type="InterPro" id="IPR002933">
    <property type="entry name" value="Peptidase_M20"/>
</dbReference>
<dbReference type="OrthoDB" id="3064516at2759"/>
<dbReference type="Pfam" id="PF01546">
    <property type="entry name" value="Peptidase_M20"/>
    <property type="match status" value="1"/>
</dbReference>
<protein>
    <recommendedName>
        <fullName evidence="5">Peptidase M20 dimerisation domain-containing protein</fullName>
    </recommendedName>
</protein>
<dbReference type="Gene3D" id="3.30.70.360">
    <property type="match status" value="1"/>
</dbReference>
<organism evidence="6 7">
    <name type="scientific">Clonostachys rhizophaga</name>
    <dbReference type="NCBI Taxonomy" id="160324"/>
    <lineage>
        <taxon>Eukaryota</taxon>
        <taxon>Fungi</taxon>
        <taxon>Dikarya</taxon>
        <taxon>Ascomycota</taxon>
        <taxon>Pezizomycotina</taxon>
        <taxon>Sordariomycetes</taxon>
        <taxon>Hypocreomycetidae</taxon>
        <taxon>Hypocreales</taxon>
        <taxon>Bionectriaceae</taxon>
        <taxon>Clonostachys</taxon>
    </lineage>
</organism>
<dbReference type="PANTHER" id="PTHR43808:SF30">
    <property type="entry name" value="ACETYLORNITHINE DEACETYLASE"/>
    <property type="match status" value="1"/>
</dbReference>
<dbReference type="InterPro" id="IPR050072">
    <property type="entry name" value="Peptidase_M20A"/>
</dbReference>
<dbReference type="AlphaFoldDB" id="A0A9N9YQ13"/>
<reference evidence="6" key="1">
    <citation type="submission" date="2021-10" db="EMBL/GenBank/DDBJ databases">
        <authorList>
            <person name="Piombo E."/>
        </authorList>
    </citation>
    <scope>NUCLEOTIDE SEQUENCE</scope>
</reference>
<comment type="similarity">
    <text evidence="1">Belongs to the peptidase M20A family.</text>
</comment>
<dbReference type="Gene3D" id="3.40.630.10">
    <property type="entry name" value="Zn peptidases"/>
    <property type="match status" value="1"/>
</dbReference>
<evidence type="ECO:0000256" key="3">
    <source>
        <dbReference type="ARBA" id="ARBA00022801"/>
    </source>
</evidence>
<sequence>MMYAQTALLLTALAAAATCDTPSYRSALLELHKNVVEIPSNSGLEAELGIWLHEYFQNNSWSVTTQAVPPVANTPEGDSRINVLASPAGNITQFSPKVILTTHFDTVPPHIGYGIEEGPITTDTIISGRGSVDAKGSLAAIVIAVDELVKAGKVSPADVAVGLVVGEEAYGDGIKALSDYFIENPTDLSAVIFGEPTEAKLACGHKGVLGCTLNAKGVAGHSGYPEVGKSATQFLIHALDEILLADLGTSEQFGNTTVNVGKLLGGEVNNVIAASASAGMAIRVALGPEDGGQKIVKGRLDSIIQEIDSTGLSIDCSEGYGLVELDCDVDGFETAVMKYGTDIPGFKAEGNYSKILYGPGTIFVAHTDHENITVGDLELAVEDYQKLVLNALE</sequence>
<dbReference type="Pfam" id="PF07687">
    <property type="entry name" value="M20_dimer"/>
    <property type="match status" value="1"/>
</dbReference>
<feature type="chain" id="PRO_5040498521" description="Peptidase M20 dimerisation domain-containing protein" evidence="4">
    <location>
        <begin position="17"/>
        <end position="393"/>
    </location>
</feature>
<evidence type="ECO:0000256" key="4">
    <source>
        <dbReference type="SAM" id="SignalP"/>
    </source>
</evidence>